<feature type="region of interest" description="Disordered" evidence="1">
    <location>
        <begin position="348"/>
        <end position="367"/>
    </location>
</feature>
<evidence type="ECO:0000256" key="1">
    <source>
        <dbReference type="SAM" id="MobiDB-lite"/>
    </source>
</evidence>
<keyword evidence="3" id="KW-1185">Reference proteome</keyword>
<reference evidence="3" key="2">
    <citation type="submission" date="2008-08" db="EMBL/GenBank/DDBJ databases">
        <authorList>
            <consortium name="Diatom Consortium"/>
            <person name="Grigoriev I."/>
            <person name="Grimwood J."/>
            <person name="Kuo A."/>
            <person name="Otillar R.P."/>
            <person name="Salamov A."/>
            <person name="Detter J.C."/>
            <person name="Lindquist E."/>
            <person name="Shapiro H."/>
            <person name="Lucas S."/>
            <person name="Glavina del Rio T."/>
            <person name="Pitluck S."/>
            <person name="Rokhsar D."/>
            <person name="Bowler C."/>
        </authorList>
    </citation>
    <scope>GENOME REANNOTATION</scope>
    <source>
        <strain evidence="3">CCAP 1055/1</strain>
    </source>
</reference>
<dbReference type="Proteomes" id="UP000000759">
    <property type="component" value="Chromosome 4"/>
</dbReference>
<feature type="compositionally biased region" description="Polar residues" evidence="1">
    <location>
        <begin position="21"/>
        <end position="41"/>
    </location>
</feature>
<accession>B7FUC5</accession>
<evidence type="ECO:0000313" key="3">
    <source>
        <dbReference type="Proteomes" id="UP000000759"/>
    </source>
</evidence>
<feature type="compositionally biased region" description="Basic and acidic residues" evidence="1">
    <location>
        <begin position="186"/>
        <end position="199"/>
    </location>
</feature>
<dbReference type="GeneID" id="7197774"/>
<feature type="compositionally biased region" description="Polar residues" evidence="1">
    <location>
        <begin position="216"/>
        <end position="226"/>
    </location>
</feature>
<proteinExistence type="predicted"/>
<feature type="region of interest" description="Disordered" evidence="1">
    <location>
        <begin position="1"/>
        <end position="142"/>
    </location>
</feature>
<dbReference type="HOGENOM" id="CLU_620362_0_0_1"/>
<organism evidence="2 3">
    <name type="scientific">Phaeodactylum tricornutum (strain CCAP 1055/1)</name>
    <dbReference type="NCBI Taxonomy" id="556484"/>
    <lineage>
        <taxon>Eukaryota</taxon>
        <taxon>Sar</taxon>
        <taxon>Stramenopiles</taxon>
        <taxon>Ochrophyta</taxon>
        <taxon>Bacillariophyta</taxon>
        <taxon>Bacillariophyceae</taxon>
        <taxon>Bacillariophycidae</taxon>
        <taxon>Naviculales</taxon>
        <taxon>Phaeodactylaceae</taxon>
        <taxon>Phaeodactylum</taxon>
    </lineage>
</organism>
<sequence length="442" mass="47511">MSSRQGFHYPQPMSQRRILGLQSSLNRTSGRSLNSTGNSSAALRKSNSRLSMSSSSDTTPVIQNNNISKRRFIPPSRRVDNGDDEISIGPPHYRGAAVKRSEDTKARGHNHSPKTACLRHTQKPLTPTRPKLSPARSRNRLTGMMITSARPPSLRHLDQGESTRSFLSASSTGGTIMTGGGLSKAESNRSMDCSRKSGERSECLRSMWSRAESARSLSSFHNSAAGTTAPDDGSLMDRAESNRSFCSYSTQAEFEFFAALQAANASSAGAETSNVDLSSTPNHLHSDSSARTPTPPDLLRLTTQSSVRRLVKTKISSAPLRSRRVPSLNSTDRPDNPVAIQLRQQISTGTAVSGKSGGGHTNASISSQSGLACSTVGSAVYLSDDDDSSLWVDEVPTVLTARRSTGSIHSRSSPGCLDNGSTLFLWHPLPGRSFEPFRRASM</sequence>
<feature type="region of interest" description="Disordered" evidence="1">
    <location>
        <begin position="272"/>
        <end position="304"/>
    </location>
</feature>
<dbReference type="EMBL" id="CM000607">
    <property type="protein sequence ID" value="EEC49962.1"/>
    <property type="molecule type" value="Genomic_DNA"/>
</dbReference>
<feature type="compositionally biased region" description="Polar residues" evidence="1">
    <location>
        <begin position="274"/>
        <end position="290"/>
    </location>
</feature>
<dbReference type="RefSeq" id="XP_002178297.1">
    <property type="nucleotide sequence ID" value="XM_002178261.1"/>
</dbReference>
<dbReference type="InParanoid" id="B7FUC5"/>
<feature type="region of interest" description="Disordered" evidence="1">
    <location>
        <begin position="165"/>
        <end position="199"/>
    </location>
</feature>
<gene>
    <name evidence="2" type="ORF">PHATRDRAFT_44506</name>
</gene>
<protein>
    <submittedName>
        <fullName evidence="2">Uncharacterized protein</fullName>
    </submittedName>
</protein>
<name>B7FUC5_PHATC</name>
<feature type="region of interest" description="Disordered" evidence="1">
    <location>
        <begin position="216"/>
        <end position="236"/>
    </location>
</feature>
<dbReference type="PaxDb" id="2850-Phatr44506"/>
<reference evidence="2 3" key="1">
    <citation type="journal article" date="2008" name="Nature">
        <title>The Phaeodactylum genome reveals the evolutionary history of diatom genomes.</title>
        <authorList>
            <person name="Bowler C."/>
            <person name="Allen A.E."/>
            <person name="Badger J.H."/>
            <person name="Grimwood J."/>
            <person name="Jabbari K."/>
            <person name="Kuo A."/>
            <person name="Maheswari U."/>
            <person name="Martens C."/>
            <person name="Maumus F."/>
            <person name="Otillar R.P."/>
            <person name="Rayko E."/>
            <person name="Salamov A."/>
            <person name="Vandepoele K."/>
            <person name="Beszteri B."/>
            <person name="Gruber A."/>
            <person name="Heijde M."/>
            <person name="Katinka M."/>
            <person name="Mock T."/>
            <person name="Valentin K."/>
            <person name="Verret F."/>
            <person name="Berges J.A."/>
            <person name="Brownlee C."/>
            <person name="Cadoret J.P."/>
            <person name="Chiovitti A."/>
            <person name="Choi C.J."/>
            <person name="Coesel S."/>
            <person name="De Martino A."/>
            <person name="Detter J.C."/>
            <person name="Durkin C."/>
            <person name="Falciatore A."/>
            <person name="Fournet J."/>
            <person name="Haruta M."/>
            <person name="Huysman M.J."/>
            <person name="Jenkins B.D."/>
            <person name="Jiroutova K."/>
            <person name="Jorgensen R.E."/>
            <person name="Joubert Y."/>
            <person name="Kaplan A."/>
            <person name="Kroger N."/>
            <person name="Kroth P.G."/>
            <person name="La Roche J."/>
            <person name="Lindquist E."/>
            <person name="Lommer M."/>
            <person name="Martin-Jezequel V."/>
            <person name="Lopez P.J."/>
            <person name="Lucas S."/>
            <person name="Mangogna M."/>
            <person name="McGinnis K."/>
            <person name="Medlin L.K."/>
            <person name="Montsant A."/>
            <person name="Oudot-Le Secq M.P."/>
            <person name="Napoli C."/>
            <person name="Obornik M."/>
            <person name="Parker M.S."/>
            <person name="Petit J.L."/>
            <person name="Porcel B.M."/>
            <person name="Poulsen N."/>
            <person name="Robison M."/>
            <person name="Rychlewski L."/>
            <person name="Rynearson T.A."/>
            <person name="Schmutz J."/>
            <person name="Shapiro H."/>
            <person name="Siaut M."/>
            <person name="Stanley M."/>
            <person name="Sussman M.R."/>
            <person name="Taylor A.R."/>
            <person name="Vardi A."/>
            <person name="von Dassow P."/>
            <person name="Vyverman W."/>
            <person name="Willis A."/>
            <person name="Wyrwicz L.S."/>
            <person name="Rokhsar D.S."/>
            <person name="Weissenbach J."/>
            <person name="Armbrust E.V."/>
            <person name="Green B.R."/>
            <person name="Van de Peer Y."/>
            <person name="Grigoriev I.V."/>
        </authorList>
    </citation>
    <scope>NUCLEOTIDE SEQUENCE [LARGE SCALE GENOMIC DNA]</scope>
    <source>
        <strain evidence="2 3">CCAP 1055/1</strain>
    </source>
</reference>
<feature type="compositionally biased region" description="Polar residues" evidence="1">
    <location>
        <begin position="57"/>
        <end position="67"/>
    </location>
</feature>
<dbReference type="KEGG" id="pti:PHATRDRAFT_44506"/>
<evidence type="ECO:0000313" key="2">
    <source>
        <dbReference type="EMBL" id="EEC49962.1"/>
    </source>
</evidence>
<dbReference type="AlphaFoldDB" id="B7FUC5"/>